<protein>
    <submittedName>
        <fullName evidence="1">Uncharacterized protein</fullName>
    </submittedName>
</protein>
<accession>A0ABD0WX44</accession>
<dbReference type="AlphaFoldDB" id="A0ABD0WX44"/>
<keyword evidence="2" id="KW-1185">Reference proteome</keyword>
<comment type="caution">
    <text evidence="1">The sequence shown here is derived from an EMBL/GenBank/DDBJ whole genome shotgun (WGS) entry which is preliminary data.</text>
</comment>
<dbReference type="EMBL" id="JAGEUA010000008">
    <property type="protein sequence ID" value="KAL0967213.1"/>
    <property type="molecule type" value="Genomic_DNA"/>
</dbReference>
<dbReference type="Proteomes" id="UP001557470">
    <property type="component" value="Unassembled WGS sequence"/>
</dbReference>
<evidence type="ECO:0000313" key="1">
    <source>
        <dbReference type="EMBL" id="KAL0967213.1"/>
    </source>
</evidence>
<reference evidence="1 2" key="1">
    <citation type="submission" date="2024-06" db="EMBL/GenBank/DDBJ databases">
        <authorList>
            <person name="Pan Q."/>
            <person name="Wen M."/>
            <person name="Jouanno E."/>
            <person name="Zahm M."/>
            <person name="Klopp C."/>
            <person name="Cabau C."/>
            <person name="Louis A."/>
            <person name="Berthelot C."/>
            <person name="Parey E."/>
            <person name="Roest Crollius H."/>
            <person name="Montfort J."/>
            <person name="Robinson-Rechavi M."/>
            <person name="Bouchez O."/>
            <person name="Lampietro C."/>
            <person name="Lopez Roques C."/>
            <person name="Donnadieu C."/>
            <person name="Postlethwait J."/>
            <person name="Bobe J."/>
            <person name="Verreycken H."/>
            <person name="Guiguen Y."/>
        </authorList>
    </citation>
    <scope>NUCLEOTIDE SEQUENCE [LARGE SCALE GENOMIC DNA]</scope>
    <source>
        <strain evidence="1">Up_M1</strain>
        <tissue evidence="1">Testis</tissue>
    </source>
</reference>
<evidence type="ECO:0000313" key="2">
    <source>
        <dbReference type="Proteomes" id="UP001557470"/>
    </source>
</evidence>
<sequence length="111" mass="12159">MAPACASDVAKLVRALVDSTEAILVNAHPDRYVTKAPWLGIYSTGSAGKRGKEEINYSEIPYSIKNVAGFWKIVASAQEKLDVKPQAKDLVHHPLKNRASSYMSTLFLSIL</sequence>
<organism evidence="1 2">
    <name type="scientific">Umbra pygmaea</name>
    <name type="common">Eastern mudminnow</name>
    <dbReference type="NCBI Taxonomy" id="75934"/>
    <lineage>
        <taxon>Eukaryota</taxon>
        <taxon>Metazoa</taxon>
        <taxon>Chordata</taxon>
        <taxon>Craniata</taxon>
        <taxon>Vertebrata</taxon>
        <taxon>Euteleostomi</taxon>
        <taxon>Actinopterygii</taxon>
        <taxon>Neopterygii</taxon>
        <taxon>Teleostei</taxon>
        <taxon>Protacanthopterygii</taxon>
        <taxon>Esociformes</taxon>
        <taxon>Umbridae</taxon>
        <taxon>Umbra</taxon>
    </lineage>
</organism>
<proteinExistence type="predicted"/>
<name>A0ABD0WX44_UMBPY</name>
<gene>
    <name evidence="1" type="ORF">UPYG_G00249270</name>
</gene>